<dbReference type="Pfam" id="PF04607">
    <property type="entry name" value="RelA_SpoT"/>
    <property type="match status" value="1"/>
</dbReference>
<dbReference type="GO" id="GO:0015969">
    <property type="term" value="P:guanosine tetraphosphate metabolic process"/>
    <property type="evidence" value="ECO:0007669"/>
    <property type="project" value="InterPro"/>
</dbReference>
<protein>
    <submittedName>
        <fullName evidence="3">GTP pyrophosphokinase</fullName>
    </submittedName>
</protein>
<accession>A0A917AWJ2</accession>
<dbReference type="AlphaFoldDB" id="A0A917AWJ2"/>
<dbReference type="SMART" id="SM00954">
    <property type="entry name" value="RelA_SpoT"/>
    <property type="match status" value="1"/>
</dbReference>
<proteinExistence type="predicted"/>
<dbReference type="SUPFAM" id="SSF81301">
    <property type="entry name" value="Nucleotidyltransferase"/>
    <property type="match status" value="1"/>
</dbReference>
<comment type="pathway">
    <text evidence="1">Purine metabolism; ppGpp biosynthesis; ppGpp from GTP: step 1/2.</text>
</comment>
<evidence type="ECO:0000313" key="4">
    <source>
        <dbReference type="Proteomes" id="UP000605259"/>
    </source>
</evidence>
<reference evidence="3" key="1">
    <citation type="journal article" date="2014" name="Int. J. Syst. Evol. Microbiol.">
        <title>Complete genome sequence of Corynebacterium casei LMG S-19264T (=DSM 44701T), isolated from a smear-ripened cheese.</title>
        <authorList>
            <consortium name="US DOE Joint Genome Institute (JGI-PGF)"/>
            <person name="Walter F."/>
            <person name="Albersmeier A."/>
            <person name="Kalinowski J."/>
            <person name="Ruckert C."/>
        </authorList>
    </citation>
    <scope>NUCLEOTIDE SEQUENCE</scope>
    <source>
        <strain evidence="3">CGMCC 1.12698</strain>
    </source>
</reference>
<dbReference type="InterPro" id="IPR052366">
    <property type="entry name" value="GTP_Pyrophosphokinase"/>
</dbReference>
<name>A0A917AWJ2_9BACI</name>
<dbReference type="EMBL" id="BMFK01000003">
    <property type="protein sequence ID" value="GGE78985.1"/>
    <property type="molecule type" value="Genomic_DNA"/>
</dbReference>
<comment type="caution">
    <text evidence="3">The sequence shown here is derived from an EMBL/GenBank/DDBJ whole genome shotgun (WGS) entry which is preliminary data.</text>
</comment>
<keyword evidence="4" id="KW-1185">Reference proteome</keyword>
<dbReference type="PANTHER" id="PTHR47837:SF2">
    <property type="entry name" value="GTP PYROPHOSPHOKINASE YWAC"/>
    <property type="match status" value="1"/>
</dbReference>
<sequence length="213" mass="24764">MGIDFNEWKNLLLLHKLALDDLETKINITAEEGKLLGEENPIEHIKRRIKTPESIIDKLQRKGLLVTVGSAEANLRDIAGIRITCSFVSDIYKLYEHIQKRADIEIVETKDYIKNPKPNGYQSLHVIVKVNLHLYTSIQPVYVEVQLRTLAMDFWASLEHKIYYKYDRQVPEYLTQELKEAAESITALDEKMKNIRDEVEVIRTTTDQIMLPL</sequence>
<dbReference type="Gene3D" id="1.10.287.860">
    <property type="entry name" value="Nucleotidyltransferase"/>
    <property type="match status" value="1"/>
</dbReference>
<reference evidence="3" key="2">
    <citation type="submission" date="2020-09" db="EMBL/GenBank/DDBJ databases">
        <authorList>
            <person name="Sun Q."/>
            <person name="Zhou Y."/>
        </authorList>
    </citation>
    <scope>NUCLEOTIDE SEQUENCE</scope>
    <source>
        <strain evidence="3">CGMCC 1.12698</strain>
    </source>
</reference>
<feature type="domain" description="RelA/SpoT" evidence="2">
    <location>
        <begin position="47"/>
        <end position="170"/>
    </location>
</feature>
<gene>
    <name evidence="3" type="ORF">GCM10007140_30670</name>
</gene>
<dbReference type="RefSeq" id="WP_188389374.1">
    <property type="nucleotide sequence ID" value="NZ_BMFK01000003.1"/>
</dbReference>
<dbReference type="CDD" id="cd05399">
    <property type="entry name" value="NT_Rel-Spo_like"/>
    <property type="match status" value="1"/>
</dbReference>
<evidence type="ECO:0000256" key="1">
    <source>
        <dbReference type="ARBA" id="ARBA00004976"/>
    </source>
</evidence>
<dbReference type="Proteomes" id="UP000605259">
    <property type="component" value="Unassembled WGS sequence"/>
</dbReference>
<evidence type="ECO:0000313" key="3">
    <source>
        <dbReference type="EMBL" id="GGE78985.1"/>
    </source>
</evidence>
<evidence type="ECO:0000259" key="2">
    <source>
        <dbReference type="SMART" id="SM00954"/>
    </source>
</evidence>
<organism evidence="3 4">
    <name type="scientific">Priestia taiwanensis</name>
    <dbReference type="NCBI Taxonomy" id="1347902"/>
    <lineage>
        <taxon>Bacteria</taxon>
        <taxon>Bacillati</taxon>
        <taxon>Bacillota</taxon>
        <taxon>Bacilli</taxon>
        <taxon>Bacillales</taxon>
        <taxon>Bacillaceae</taxon>
        <taxon>Priestia</taxon>
    </lineage>
</organism>
<dbReference type="PANTHER" id="PTHR47837">
    <property type="entry name" value="GTP PYROPHOSPHOKINASE YJBM"/>
    <property type="match status" value="1"/>
</dbReference>
<dbReference type="InterPro" id="IPR007685">
    <property type="entry name" value="RelA_SpoT"/>
</dbReference>
<dbReference type="InterPro" id="IPR043519">
    <property type="entry name" value="NT_sf"/>
</dbReference>
<dbReference type="Gene3D" id="3.30.460.10">
    <property type="entry name" value="Beta Polymerase, domain 2"/>
    <property type="match status" value="1"/>
</dbReference>